<evidence type="ECO:0000256" key="3">
    <source>
        <dbReference type="ARBA" id="ARBA00023125"/>
    </source>
</evidence>
<dbReference type="InterPro" id="IPR011114">
    <property type="entry name" value="RuvA_C"/>
</dbReference>
<dbReference type="GO" id="GO:0009379">
    <property type="term" value="C:Holliday junction helicase complex"/>
    <property type="evidence" value="ECO:0007669"/>
    <property type="project" value="InterPro"/>
</dbReference>
<dbReference type="NCBIfam" id="TIGR00084">
    <property type="entry name" value="ruvA"/>
    <property type="match status" value="1"/>
</dbReference>
<dbReference type="Gene3D" id="2.40.50.140">
    <property type="entry name" value="Nucleic acid-binding proteins"/>
    <property type="match status" value="1"/>
</dbReference>
<dbReference type="Gene3D" id="1.10.150.20">
    <property type="entry name" value="5' to 3' exonuclease, C-terminal subdomain"/>
    <property type="match status" value="1"/>
</dbReference>
<dbReference type="SUPFAM" id="SSF47781">
    <property type="entry name" value="RuvA domain 2-like"/>
    <property type="match status" value="1"/>
</dbReference>
<dbReference type="InterPro" id="IPR010994">
    <property type="entry name" value="RuvA_2-like"/>
</dbReference>
<dbReference type="InterPro" id="IPR003583">
    <property type="entry name" value="Hlx-hairpin-Hlx_DNA-bd_motif"/>
</dbReference>
<accession>A0A419F606</accession>
<evidence type="ECO:0000259" key="7">
    <source>
        <dbReference type="SMART" id="SM00278"/>
    </source>
</evidence>
<evidence type="ECO:0000313" key="8">
    <source>
        <dbReference type="EMBL" id="RJP73934.1"/>
    </source>
</evidence>
<dbReference type="Proteomes" id="UP000285961">
    <property type="component" value="Unassembled WGS sequence"/>
</dbReference>
<dbReference type="InterPro" id="IPR012340">
    <property type="entry name" value="NA-bd_OB-fold"/>
</dbReference>
<feature type="region of interest" description="Domain III" evidence="6">
    <location>
        <begin position="173"/>
        <end position="227"/>
    </location>
</feature>
<dbReference type="CDD" id="cd14332">
    <property type="entry name" value="UBA_RuvA_C"/>
    <property type="match status" value="1"/>
</dbReference>
<comment type="similarity">
    <text evidence="6">Belongs to the RuvA family.</text>
</comment>
<dbReference type="InterPro" id="IPR013849">
    <property type="entry name" value="DNA_helicase_Holl-junc_RuvA_I"/>
</dbReference>
<comment type="function">
    <text evidence="6">The RuvA-RuvB-RuvC complex processes Holliday junction (HJ) DNA during genetic recombination and DNA repair, while the RuvA-RuvB complex plays an important role in the rescue of blocked DNA replication forks via replication fork reversal (RFR). RuvA specifically binds to HJ cruciform DNA, conferring on it an open structure. The RuvB hexamer acts as an ATP-dependent pump, pulling dsDNA into and through the RuvAB complex. HJ branch migration allows RuvC to scan DNA until it finds its consensus sequence, where it cleaves and resolves the cruciform DNA.</text>
</comment>
<gene>
    <name evidence="6" type="primary">ruvA</name>
    <name evidence="8" type="ORF">C4532_03680</name>
</gene>
<comment type="subunit">
    <text evidence="6">Homotetramer. Forms an RuvA(8)-RuvB(12)-Holliday junction (HJ) complex. HJ DNA is sandwiched between 2 RuvA tetramers; dsDNA enters through RuvA and exits via RuvB. An RuvB hexamer assembles on each DNA strand where it exits the tetramer. Each RuvB hexamer is contacted by two RuvA subunits (via domain III) on 2 adjacent RuvB subunits; this complex drives branch migration. In the full resolvosome a probable DNA-RuvA(4)-RuvB(12)-RuvC(2) complex forms which resolves the HJ.</text>
</comment>
<evidence type="ECO:0000313" key="9">
    <source>
        <dbReference type="Proteomes" id="UP000285961"/>
    </source>
</evidence>
<reference evidence="8 9" key="1">
    <citation type="journal article" date="2017" name="ISME J.">
        <title>Energy and carbon metabolisms in a deep terrestrial subsurface fluid microbial community.</title>
        <authorList>
            <person name="Momper L."/>
            <person name="Jungbluth S.P."/>
            <person name="Lee M.D."/>
            <person name="Amend J.P."/>
        </authorList>
    </citation>
    <scope>NUCLEOTIDE SEQUENCE [LARGE SCALE GENOMIC DNA]</scope>
    <source>
        <strain evidence="8">SURF_17</strain>
    </source>
</reference>
<evidence type="ECO:0000256" key="1">
    <source>
        <dbReference type="ARBA" id="ARBA00022490"/>
    </source>
</evidence>
<evidence type="ECO:0000256" key="5">
    <source>
        <dbReference type="ARBA" id="ARBA00023204"/>
    </source>
</evidence>
<comment type="subcellular location">
    <subcellularLocation>
        <location evidence="6">Cytoplasm</location>
    </subcellularLocation>
</comment>
<dbReference type="EMBL" id="QZKI01000022">
    <property type="protein sequence ID" value="RJP73934.1"/>
    <property type="molecule type" value="Genomic_DNA"/>
</dbReference>
<keyword evidence="2 6" id="KW-0227">DNA damage</keyword>
<dbReference type="Pfam" id="PF01330">
    <property type="entry name" value="RuvA_N"/>
    <property type="match status" value="1"/>
</dbReference>
<dbReference type="GO" id="GO:0000400">
    <property type="term" value="F:four-way junction DNA binding"/>
    <property type="evidence" value="ECO:0007669"/>
    <property type="project" value="UniProtKB-UniRule"/>
</dbReference>
<keyword evidence="4 6" id="KW-0233">DNA recombination</keyword>
<evidence type="ECO:0000256" key="6">
    <source>
        <dbReference type="HAMAP-Rule" id="MF_00031"/>
    </source>
</evidence>
<keyword evidence="1 6" id="KW-0963">Cytoplasm</keyword>
<dbReference type="SMART" id="SM00278">
    <property type="entry name" value="HhH1"/>
    <property type="match status" value="2"/>
</dbReference>
<dbReference type="GO" id="GO:0048476">
    <property type="term" value="C:Holliday junction resolvase complex"/>
    <property type="evidence" value="ECO:0007669"/>
    <property type="project" value="UniProtKB-UniRule"/>
</dbReference>
<feature type="domain" description="Helix-hairpin-helix DNA-binding motif class 1" evidence="7">
    <location>
        <begin position="92"/>
        <end position="111"/>
    </location>
</feature>
<name>A0A419F606_9BACT</name>
<organism evidence="8 9">
    <name type="scientific">Candidatus Abyssobacteria bacterium SURF_17</name>
    <dbReference type="NCBI Taxonomy" id="2093361"/>
    <lineage>
        <taxon>Bacteria</taxon>
        <taxon>Pseudomonadati</taxon>
        <taxon>Candidatus Hydrogenedentota</taxon>
        <taxon>Candidatus Abyssobacteria</taxon>
    </lineage>
</organism>
<dbReference type="GO" id="GO:0005737">
    <property type="term" value="C:cytoplasm"/>
    <property type="evidence" value="ECO:0007669"/>
    <property type="project" value="UniProtKB-SubCell"/>
</dbReference>
<evidence type="ECO:0000256" key="4">
    <source>
        <dbReference type="ARBA" id="ARBA00023172"/>
    </source>
</evidence>
<dbReference type="GO" id="GO:0009378">
    <property type="term" value="F:four-way junction helicase activity"/>
    <property type="evidence" value="ECO:0007669"/>
    <property type="project" value="InterPro"/>
</dbReference>
<sequence length="227" mass="25326">MFVIAPSKVNCSMISRITGKLIQLREDKATVEHNGIAYDLLIPSGIVHRLRNLRGKEVTFFTFHYLEGGMGVSNPIPRLAGFLSDLEREFFEKLITVQGMGIRVALRALAAPVPSIAKAIECKDVPALISLPGIGRRTAEKIIAELNGKLAKFALLRDHEETSRPVHEPDFKDEVIDVLLQLGYSAAESEILLRRALSSDVHAETAEELIREIFKQQRETHTEKMTS</sequence>
<evidence type="ECO:0000256" key="2">
    <source>
        <dbReference type="ARBA" id="ARBA00022763"/>
    </source>
</evidence>
<dbReference type="Pfam" id="PF14520">
    <property type="entry name" value="HHH_5"/>
    <property type="match status" value="1"/>
</dbReference>
<dbReference type="GO" id="GO:0006310">
    <property type="term" value="P:DNA recombination"/>
    <property type="evidence" value="ECO:0007669"/>
    <property type="project" value="UniProtKB-UniRule"/>
</dbReference>
<comment type="caution">
    <text evidence="6">Lacks conserved residue(s) required for the propagation of feature annotation.</text>
</comment>
<dbReference type="GO" id="GO:0005524">
    <property type="term" value="F:ATP binding"/>
    <property type="evidence" value="ECO:0007669"/>
    <property type="project" value="InterPro"/>
</dbReference>
<dbReference type="SUPFAM" id="SSF50249">
    <property type="entry name" value="Nucleic acid-binding proteins"/>
    <property type="match status" value="1"/>
</dbReference>
<proteinExistence type="inferred from homology"/>
<protein>
    <recommendedName>
        <fullName evidence="6">Holliday junction branch migration complex subunit RuvA</fullName>
    </recommendedName>
</protein>
<dbReference type="InterPro" id="IPR000085">
    <property type="entry name" value="RuvA"/>
</dbReference>
<feature type="domain" description="Helix-hairpin-helix DNA-binding motif class 1" evidence="7">
    <location>
        <begin position="126"/>
        <end position="145"/>
    </location>
</feature>
<keyword evidence="5 6" id="KW-0234">DNA repair</keyword>
<dbReference type="GO" id="GO:0006281">
    <property type="term" value="P:DNA repair"/>
    <property type="evidence" value="ECO:0007669"/>
    <property type="project" value="UniProtKB-UniRule"/>
</dbReference>
<dbReference type="HAMAP" id="MF_00031">
    <property type="entry name" value="DNA_HJ_migration_RuvA"/>
    <property type="match status" value="1"/>
</dbReference>
<comment type="caution">
    <text evidence="8">The sequence shown here is derived from an EMBL/GenBank/DDBJ whole genome shotgun (WGS) entry which is preliminary data.</text>
</comment>
<dbReference type="AlphaFoldDB" id="A0A419F606"/>
<keyword evidence="3 6" id="KW-0238">DNA-binding</keyword>
<comment type="domain">
    <text evidence="6">Has three domains with a flexible linker between the domains II and III and assumes an 'L' shape. Domain III is highly mobile and contacts RuvB.</text>
</comment>